<name>A0A0E2E6S7_TREDN</name>
<dbReference type="Proteomes" id="UP000011705">
    <property type="component" value="Chromosome"/>
</dbReference>
<dbReference type="AlphaFoldDB" id="A0A0E2E6S7"/>
<evidence type="ECO:0000256" key="2">
    <source>
        <dbReference type="ARBA" id="ARBA00022679"/>
    </source>
</evidence>
<dbReference type="PANTHER" id="PTHR36174:SF1">
    <property type="entry name" value="LIPID II:GLYCINE GLYCYLTRANSFERASE"/>
    <property type="match status" value="1"/>
</dbReference>
<proteinExistence type="inferred from homology"/>
<evidence type="ECO:0000256" key="1">
    <source>
        <dbReference type="ARBA" id="ARBA00009943"/>
    </source>
</evidence>
<reference evidence="7" key="1">
    <citation type="submission" date="2012-01" db="EMBL/GenBank/DDBJ databases">
        <title>The Genome Sequence of Treponema denticola H-22.</title>
        <authorList>
            <consortium name="The Broad Institute Genome Sequencing Platform"/>
            <person name="Earl A."/>
            <person name="Ward D."/>
            <person name="Feldgarden M."/>
            <person name="Gevers D."/>
            <person name="Blanton J.M."/>
            <person name="Fenno C.J."/>
            <person name="Baranova O.V."/>
            <person name="Mathney J."/>
            <person name="Dewhirst F.E."/>
            <person name="Izard J."/>
            <person name="Young S.K."/>
            <person name="Zeng Q."/>
            <person name="Gargeya S."/>
            <person name="Fitzgerald M."/>
            <person name="Haas B."/>
            <person name="Abouelleil A."/>
            <person name="Alvarado L."/>
            <person name="Arachchi H.M."/>
            <person name="Berlin A."/>
            <person name="Chapman S.B."/>
            <person name="Gearin G."/>
            <person name="Goldberg J."/>
            <person name="Griggs A."/>
            <person name="Gujja S."/>
            <person name="Hansen M."/>
            <person name="Heiman D."/>
            <person name="Howarth C."/>
            <person name="Larimer J."/>
            <person name="Lui A."/>
            <person name="MacDonald P.J.P."/>
            <person name="McCowen C."/>
            <person name="Montmayeur A."/>
            <person name="Murphy C."/>
            <person name="Neiman D."/>
            <person name="Pearson M."/>
            <person name="Priest M."/>
            <person name="Roberts A."/>
            <person name="Saif S."/>
            <person name="Shea T."/>
            <person name="Sisk P."/>
            <person name="Stolte C."/>
            <person name="Sykes S."/>
            <person name="Wortman J."/>
            <person name="Nusbaum C."/>
            <person name="Birren B."/>
        </authorList>
    </citation>
    <scope>NUCLEOTIDE SEQUENCE [LARGE SCALE GENOMIC DNA]</scope>
    <source>
        <strain evidence="7">H-22</strain>
    </source>
</reference>
<keyword evidence="6" id="KW-0961">Cell wall biogenesis/degradation</keyword>
<gene>
    <name evidence="7" type="ORF">HMPREF9726_00512</name>
</gene>
<evidence type="ECO:0000256" key="4">
    <source>
        <dbReference type="ARBA" id="ARBA00022984"/>
    </source>
</evidence>
<dbReference type="InterPro" id="IPR003447">
    <property type="entry name" value="FEMABX"/>
</dbReference>
<accession>A0A0E2E6S7</accession>
<dbReference type="InterPro" id="IPR016181">
    <property type="entry name" value="Acyl_CoA_acyltransferase"/>
</dbReference>
<dbReference type="GO" id="GO:0016755">
    <property type="term" value="F:aminoacyltransferase activity"/>
    <property type="evidence" value="ECO:0007669"/>
    <property type="project" value="InterPro"/>
</dbReference>
<dbReference type="GO" id="GO:0071555">
    <property type="term" value="P:cell wall organization"/>
    <property type="evidence" value="ECO:0007669"/>
    <property type="project" value="UniProtKB-KW"/>
</dbReference>
<dbReference type="GO" id="GO:0009252">
    <property type="term" value="P:peptidoglycan biosynthetic process"/>
    <property type="evidence" value="ECO:0007669"/>
    <property type="project" value="UniProtKB-KW"/>
</dbReference>
<keyword evidence="3" id="KW-0133">Cell shape</keyword>
<comment type="similarity">
    <text evidence="1">Belongs to the FemABX family.</text>
</comment>
<evidence type="ECO:0000256" key="6">
    <source>
        <dbReference type="ARBA" id="ARBA00023316"/>
    </source>
</evidence>
<protein>
    <recommendedName>
        <fullName evidence="8">FemAB family protein</fullName>
    </recommendedName>
</protein>
<evidence type="ECO:0000256" key="5">
    <source>
        <dbReference type="ARBA" id="ARBA00023315"/>
    </source>
</evidence>
<comment type="caution">
    <text evidence="7">The sequence shown here is derived from an EMBL/GenBank/DDBJ whole genome shotgun (WGS) entry which is preliminary data.</text>
</comment>
<evidence type="ECO:0000256" key="3">
    <source>
        <dbReference type="ARBA" id="ARBA00022960"/>
    </source>
</evidence>
<dbReference type="Pfam" id="PF02388">
    <property type="entry name" value="FemAB"/>
    <property type="match status" value="2"/>
</dbReference>
<organism evidence="7">
    <name type="scientific">Treponema denticola H-22</name>
    <dbReference type="NCBI Taxonomy" id="999432"/>
    <lineage>
        <taxon>Bacteria</taxon>
        <taxon>Pseudomonadati</taxon>
        <taxon>Spirochaetota</taxon>
        <taxon>Spirochaetia</taxon>
        <taxon>Spirochaetales</taxon>
        <taxon>Treponemataceae</taxon>
        <taxon>Treponema</taxon>
    </lineage>
</organism>
<keyword evidence="5" id="KW-0012">Acyltransferase</keyword>
<keyword evidence="4" id="KW-0573">Peptidoglycan synthesis</keyword>
<dbReference type="EMBL" id="AGDV01000004">
    <property type="protein sequence ID" value="EMB35371.1"/>
    <property type="molecule type" value="Genomic_DNA"/>
</dbReference>
<keyword evidence="2" id="KW-0808">Transferase</keyword>
<dbReference type="InterPro" id="IPR050644">
    <property type="entry name" value="PG_Glycine_Bridge_Synth"/>
</dbReference>
<dbReference type="PANTHER" id="PTHR36174">
    <property type="entry name" value="LIPID II:GLYCINE GLYCYLTRANSFERASE"/>
    <property type="match status" value="1"/>
</dbReference>
<dbReference type="PATRIC" id="fig|999432.5.peg.528"/>
<dbReference type="GO" id="GO:0008360">
    <property type="term" value="P:regulation of cell shape"/>
    <property type="evidence" value="ECO:0007669"/>
    <property type="project" value="UniProtKB-KW"/>
</dbReference>
<evidence type="ECO:0000313" key="7">
    <source>
        <dbReference type="EMBL" id="EMB35371.1"/>
    </source>
</evidence>
<dbReference type="Gene3D" id="3.40.630.30">
    <property type="match status" value="2"/>
</dbReference>
<dbReference type="RefSeq" id="WP_002683197.1">
    <property type="nucleotide sequence ID" value="NZ_CM001795.1"/>
</dbReference>
<dbReference type="HOGENOM" id="CLU_048411_0_1_12"/>
<dbReference type="SUPFAM" id="SSF55729">
    <property type="entry name" value="Acyl-CoA N-acyltransferases (Nat)"/>
    <property type="match status" value="2"/>
</dbReference>
<evidence type="ECO:0008006" key="8">
    <source>
        <dbReference type="Google" id="ProtNLM"/>
    </source>
</evidence>
<dbReference type="PROSITE" id="PS51191">
    <property type="entry name" value="FEMABX"/>
    <property type="match status" value="1"/>
</dbReference>
<sequence>MKETKFLTDEYKEEFDKLVSHPIQSWVWGDFKKSMGAVPERIGFFEDEKLKNGIQIIFSKIPKTNYTVGIASKTIMPEQEHIEALKEAAKKHRAVFIKVEPDVFSPVQKDNSLEAASSEAGFLEDPIEDKKKILLKNGAKNGKPFFEKYNFLLNIEKTEEELLASFHSKTRYNIRLAEKKGVSIIDKSTEEGMEDYIRLMEETTKRQGFFNHNGEYFRRMFKIFPKDTLRIFEAVYGDEVLTAWILFKFNGKLYYPYGASSNSHRELMPNNLIMWKAIQYGKKLNCSVFDLWGCLGPNPDTENSWYGFHKFKAGYNPQLVEYIGTFDFVYKPFMYKLFNLADKIRWIILKNKRR</sequence>